<proteinExistence type="predicted"/>
<dbReference type="InterPro" id="IPR046947">
    <property type="entry name" value="LytR-like"/>
</dbReference>
<dbReference type="SMART" id="SM00448">
    <property type="entry name" value="REC"/>
    <property type="match status" value="1"/>
</dbReference>
<name>A0A1I6PUJ4_9FLAO</name>
<dbReference type="Gene3D" id="3.40.50.2300">
    <property type="match status" value="1"/>
</dbReference>
<dbReference type="GO" id="GO:0003677">
    <property type="term" value="F:DNA binding"/>
    <property type="evidence" value="ECO:0007669"/>
    <property type="project" value="InterPro"/>
</dbReference>
<evidence type="ECO:0000313" key="4">
    <source>
        <dbReference type="EMBL" id="SFS43770.1"/>
    </source>
</evidence>
<dbReference type="EMBL" id="FPAG01000001">
    <property type="protein sequence ID" value="SFS43770.1"/>
    <property type="molecule type" value="Genomic_DNA"/>
</dbReference>
<dbReference type="OrthoDB" id="2168082at2"/>
<gene>
    <name evidence="4" type="ORF">SAMN04487906_0477</name>
</gene>
<dbReference type="PANTHER" id="PTHR37299:SF1">
    <property type="entry name" value="STAGE 0 SPORULATION PROTEIN A HOMOLOG"/>
    <property type="match status" value="1"/>
</dbReference>
<dbReference type="Pfam" id="PF00072">
    <property type="entry name" value="Response_reg"/>
    <property type="match status" value="1"/>
</dbReference>
<dbReference type="Pfam" id="PF04397">
    <property type="entry name" value="LytTR"/>
    <property type="match status" value="1"/>
</dbReference>
<reference evidence="4 5" key="1">
    <citation type="submission" date="2016-10" db="EMBL/GenBank/DDBJ databases">
        <authorList>
            <person name="de Groot N.N."/>
        </authorList>
    </citation>
    <scope>NUCLEOTIDE SEQUENCE [LARGE SCALE GENOMIC DNA]</scope>
    <source>
        <strain evidence="4 5">CGMCC 1.6114</strain>
    </source>
</reference>
<keyword evidence="1" id="KW-0597">Phosphoprotein</keyword>
<dbReference type="RefSeq" id="WP_074976626.1">
    <property type="nucleotide sequence ID" value="NZ_FPAG01000001.1"/>
</dbReference>
<accession>A0A1I6PUJ4</accession>
<dbReference type="GO" id="GO:0000156">
    <property type="term" value="F:phosphorelay response regulator activity"/>
    <property type="evidence" value="ECO:0007669"/>
    <property type="project" value="InterPro"/>
</dbReference>
<feature type="domain" description="HTH LytTR-type" evidence="3">
    <location>
        <begin position="149"/>
        <end position="255"/>
    </location>
</feature>
<evidence type="ECO:0000256" key="1">
    <source>
        <dbReference type="PROSITE-ProRule" id="PRU00169"/>
    </source>
</evidence>
<dbReference type="PANTHER" id="PTHR37299">
    <property type="entry name" value="TRANSCRIPTIONAL REGULATOR-RELATED"/>
    <property type="match status" value="1"/>
</dbReference>
<dbReference type="AlphaFoldDB" id="A0A1I6PUJ4"/>
<dbReference type="InterPro" id="IPR011006">
    <property type="entry name" value="CheY-like_superfamily"/>
</dbReference>
<dbReference type="PROSITE" id="PS50930">
    <property type="entry name" value="HTH_LYTTR"/>
    <property type="match status" value="1"/>
</dbReference>
<evidence type="ECO:0000259" key="2">
    <source>
        <dbReference type="PROSITE" id="PS50110"/>
    </source>
</evidence>
<dbReference type="SMART" id="SM00850">
    <property type="entry name" value="LytTR"/>
    <property type="match status" value="1"/>
</dbReference>
<dbReference type="InterPro" id="IPR001789">
    <property type="entry name" value="Sig_transdc_resp-reg_receiver"/>
</dbReference>
<dbReference type="Gene3D" id="2.40.50.1020">
    <property type="entry name" value="LytTr DNA-binding domain"/>
    <property type="match status" value="1"/>
</dbReference>
<dbReference type="Proteomes" id="UP000183209">
    <property type="component" value="Unassembled WGS sequence"/>
</dbReference>
<evidence type="ECO:0000259" key="3">
    <source>
        <dbReference type="PROSITE" id="PS50930"/>
    </source>
</evidence>
<sequence length="255" mass="29405">MVDRYTTLVIDDEKSARDRIIRLTKHFPDTFEIIGEAPNGTIGLEMIENLQPDLIFLDIQMPGLSGFELLERMTAAPLVIFCTAYDEYALKAFEANGIDYLLKPLQLNRLTQTVAKLEQVSTSTISKKELLDVLKDLQQQPQEKKATSFTIKKGDRMVLLKIADILYFEASEKYAYIYDNKGNKHLTEQSLIQISKSLPDSFIRIHRSLMVNFDHVTEVQKYFNRRFVIHLDGKEPLKLISARSAYEQIKEKINI</sequence>
<dbReference type="PROSITE" id="PS50110">
    <property type="entry name" value="RESPONSE_REGULATORY"/>
    <property type="match status" value="1"/>
</dbReference>
<feature type="domain" description="Response regulatory" evidence="2">
    <location>
        <begin position="6"/>
        <end position="118"/>
    </location>
</feature>
<evidence type="ECO:0000313" key="5">
    <source>
        <dbReference type="Proteomes" id="UP000183209"/>
    </source>
</evidence>
<protein>
    <submittedName>
        <fullName evidence="4">Two component transcriptional regulator, LytTR family</fullName>
    </submittedName>
</protein>
<organism evidence="4 5">
    <name type="scientific">Zhouia amylolytica</name>
    <dbReference type="NCBI Taxonomy" id="376730"/>
    <lineage>
        <taxon>Bacteria</taxon>
        <taxon>Pseudomonadati</taxon>
        <taxon>Bacteroidota</taxon>
        <taxon>Flavobacteriia</taxon>
        <taxon>Flavobacteriales</taxon>
        <taxon>Flavobacteriaceae</taxon>
        <taxon>Zhouia</taxon>
    </lineage>
</organism>
<dbReference type="InterPro" id="IPR007492">
    <property type="entry name" value="LytTR_DNA-bd_dom"/>
</dbReference>
<dbReference type="SUPFAM" id="SSF52172">
    <property type="entry name" value="CheY-like"/>
    <property type="match status" value="1"/>
</dbReference>
<feature type="modified residue" description="4-aspartylphosphate" evidence="1">
    <location>
        <position position="58"/>
    </location>
</feature>